<evidence type="ECO:0000256" key="8">
    <source>
        <dbReference type="ARBA" id="ARBA00023315"/>
    </source>
</evidence>
<keyword evidence="7" id="KW-0808">Transferase</keyword>
<dbReference type="PANTHER" id="PTHR28037:SF1">
    <property type="entry name" value="ALCOHOL O-ACETYLTRANSFERASE 1-RELATED"/>
    <property type="match status" value="1"/>
</dbReference>
<evidence type="ECO:0000256" key="11">
    <source>
        <dbReference type="ARBA" id="ARBA00033407"/>
    </source>
</evidence>
<dbReference type="EC" id="2.3.1.282" evidence="5"/>
<dbReference type="Pfam" id="PF16911">
    <property type="entry name" value="PapA_C"/>
    <property type="match status" value="1"/>
</dbReference>
<keyword evidence="15" id="KW-1185">Reference proteome</keyword>
<evidence type="ECO:0000256" key="4">
    <source>
        <dbReference type="ARBA" id="ARBA00006558"/>
    </source>
</evidence>
<comment type="similarity">
    <text evidence="4">Belongs to the acyltransferase PapA5 family.</text>
</comment>
<gene>
    <name evidence="14" type="ORF">LX66_3416</name>
</gene>
<evidence type="ECO:0000313" key="14">
    <source>
        <dbReference type="EMBL" id="TWI89320.1"/>
    </source>
</evidence>
<comment type="catalytic activity">
    <reaction evidence="3">
        <text>2 a mycocerosyl-[mycocerosic acid synthase] + a phthiodiolone = a dimycocerosyl phthiodiolone + 2 holo-[mycocerosic acid synthase].</text>
        <dbReference type="EC" id="2.3.1.282"/>
    </reaction>
</comment>
<evidence type="ECO:0000256" key="9">
    <source>
        <dbReference type="ARBA" id="ARBA00030465"/>
    </source>
</evidence>
<comment type="catalytic activity">
    <reaction evidence="2">
        <text>2 a mycocerosyl-[mycocerosic acid synthase] + a phenolphthiocerol = a dimycocerosyl phenolphthiocerol + 2 holo-[mycocerosic acid synthase].</text>
        <dbReference type="EC" id="2.3.1.282"/>
    </reaction>
</comment>
<dbReference type="GO" id="GO:0016746">
    <property type="term" value="F:acyltransferase activity"/>
    <property type="evidence" value="ECO:0007669"/>
    <property type="project" value="UniProtKB-KW"/>
</dbReference>
<evidence type="ECO:0000256" key="5">
    <source>
        <dbReference type="ARBA" id="ARBA00012866"/>
    </source>
</evidence>
<feature type="domain" description="Condensation" evidence="12">
    <location>
        <begin position="21"/>
        <end position="142"/>
    </location>
</feature>
<evidence type="ECO:0000256" key="2">
    <source>
        <dbReference type="ARBA" id="ARBA00000625"/>
    </source>
</evidence>
<dbReference type="PANTHER" id="PTHR28037">
    <property type="entry name" value="ALCOHOL O-ACETYLTRANSFERASE 1-RELATED"/>
    <property type="match status" value="1"/>
</dbReference>
<evidence type="ECO:0000256" key="10">
    <source>
        <dbReference type="ARBA" id="ARBA00032317"/>
    </source>
</evidence>
<dbReference type="Gene3D" id="3.30.559.30">
    <property type="entry name" value="Nonribosomal peptide synthetase, condensation domain"/>
    <property type="match status" value="1"/>
</dbReference>
<dbReference type="Proteomes" id="UP000316778">
    <property type="component" value="Unassembled WGS sequence"/>
</dbReference>
<name>A0A562T942_CHIJA</name>
<dbReference type="InterPro" id="IPR052058">
    <property type="entry name" value="Alcohol_O-acetyltransferase"/>
</dbReference>
<dbReference type="InterPro" id="IPR023213">
    <property type="entry name" value="CAT-like_dom_sf"/>
</dbReference>
<evidence type="ECO:0000259" key="12">
    <source>
        <dbReference type="Pfam" id="PF00668"/>
    </source>
</evidence>
<evidence type="ECO:0000256" key="6">
    <source>
        <dbReference type="ARBA" id="ARBA00013449"/>
    </source>
</evidence>
<protein>
    <recommendedName>
        <fullName evidence="6">Phthiocerol/phthiodiolone dimycocerosyl transferase</fullName>
        <ecNumber evidence="5">2.3.1.282</ecNumber>
    </recommendedName>
    <alternativeName>
        <fullName evidence="11">Acyltransferase PapA5</fullName>
    </alternativeName>
    <alternativeName>
        <fullName evidence="9">Phthiocerol/phthiodiolone O-acyltransferase</fullName>
    </alternativeName>
    <alternativeName>
        <fullName evidence="10">Polyketide synthase-associated protein A5</fullName>
    </alternativeName>
</protein>
<reference evidence="14 15" key="1">
    <citation type="journal article" date="2013" name="Stand. Genomic Sci.">
        <title>Genomic Encyclopedia of Type Strains, Phase I: The one thousand microbial genomes (KMG-I) project.</title>
        <authorList>
            <person name="Kyrpides N.C."/>
            <person name="Woyke T."/>
            <person name="Eisen J.A."/>
            <person name="Garrity G."/>
            <person name="Lilburn T.G."/>
            <person name="Beck B.J."/>
            <person name="Whitman W.B."/>
            <person name="Hugenholtz P."/>
            <person name="Klenk H.P."/>
        </authorList>
    </citation>
    <scope>NUCLEOTIDE SEQUENCE [LARGE SCALE GENOMIC DNA]</scope>
    <source>
        <strain evidence="14 15">DSM 13484</strain>
    </source>
</reference>
<sequence length="441" mass="50329">MNRKLLFIERFIYGDGCTPKNIAFTVKIHGTFPAHRLRQTLNKIQARHPPLTAGIVEDAQGTPWFVTPAVIPEIPLRIMERYTDNDWIQTAEAECHLPFNMQQGPLMRLVWLQGKEASELMLVCHHVICDGASLVTLCREILMLVDRPDTEITPHPTFSTIGELVPANILTDKGIRLKGRLLVWLLRVLLFLKRPRKHVPRGRSYTLRWELDPAATAALTARCRQEQVTIHTTLCVAFLEAFRQAPGSRIVHNKIYAPVNLRRFLPAIKPDMLLGFASAVDLRLDNNREAGFFDKARQLHKQLHQKLDAIKQQRILVLYECQHALVQRLEKYFIAAKGKPVFTFSNLGRLDIPASYHSFEVVAVYNPVQVFKSANPYFIIASTFEGRLSFSLLSDDHYLPEQEAEAIKNKVMELLMGLQEDSHSFISTSAYQRISTSKTQT</sequence>
<evidence type="ECO:0000256" key="7">
    <source>
        <dbReference type="ARBA" id="ARBA00022679"/>
    </source>
</evidence>
<accession>A0A562T942</accession>
<dbReference type="RefSeq" id="WP_145715561.1">
    <property type="nucleotide sequence ID" value="NZ_BAAAFY010000001.1"/>
</dbReference>
<organism evidence="14 15">
    <name type="scientific">Chitinophaga japonensis</name>
    <name type="common">Flexibacter japonensis</name>
    <dbReference type="NCBI Taxonomy" id="104662"/>
    <lineage>
        <taxon>Bacteria</taxon>
        <taxon>Pseudomonadati</taxon>
        <taxon>Bacteroidota</taxon>
        <taxon>Chitinophagia</taxon>
        <taxon>Chitinophagales</taxon>
        <taxon>Chitinophagaceae</taxon>
        <taxon>Chitinophaga</taxon>
    </lineage>
</organism>
<comment type="catalytic activity">
    <reaction evidence="1">
        <text>2 a mycocerosyl-[mycocerosic acid synthase] + a phthiocerol = a dimycocerosyl phthiocerol + 2 holo-[mycocerosic acid synthase].</text>
        <dbReference type="EC" id="2.3.1.282"/>
    </reaction>
</comment>
<dbReference type="InterPro" id="IPR001242">
    <property type="entry name" value="Condensation_dom"/>
</dbReference>
<evidence type="ECO:0000313" key="15">
    <source>
        <dbReference type="Proteomes" id="UP000316778"/>
    </source>
</evidence>
<dbReference type="InterPro" id="IPR031641">
    <property type="entry name" value="PapA_C"/>
</dbReference>
<dbReference type="EMBL" id="VLLG01000003">
    <property type="protein sequence ID" value="TWI89320.1"/>
    <property type="molecule type" value="Genomic_DNA"/>
</dbReference>
<comment type="caution">
    <text evidence="14">The sequence shown here is derived from an EMBL/GenBank/DDBJ whole genome shotgun (WGS) entry which is preliminary data.</text>
</comment>
<evidence type="ECO:0000256" key="3">
    <source>
        <dbReference type="ARBA" id="ARBA00001907"/>
    </source>
</evidence>
<dbReference type="OrthoDB" id="5562587at2"/>
<dbReference type="AlphaFoldDB" id="A0A562T942"/>
<dbReference type="Gene3D" id="3.30.559.10">
    <property type="entry name" value="Chloramphenicol acetyltransferase-like domain"/>
    <property type="match status" value="1"/>
</dbReference>
<feature type="domain" description="Phthiocerol/phthiodiolone dimycocerosyl transferase C-terminal" evidence="13">
    <location>
        <begin position="207"/>
        <end position="390"/>
    </location>
</feature>
<evidence type="ECO:0000256" key="1">
    <source>
        <dbReference type="ARBA" id="ARBA00000026"/>
    </source>
</evidence>
<dbReference type="SUPFAM" id="SSF52777">
    <property type="entry name" value="CoA-dependent acyltransferases"/>
    <property type="match status" value="2"/>
</dbReference>
<keyword evidence="8" id="KW-0012">Acyltransferase</keyword>
<evidence type="ECO:0000259" key="13">
    <source>
        <dbReference type="Pfam" id="PF16911"/>
    </source>
</evidence>
<dbReference type="Pfam" id="PF00668">
    <property type="entry name" value="Condensation"/>
    <property type="match status" value="1"/>
</dbReference>
<proteinExistence type="inferred from homology"/>